<dbReference type="Proteomes" id="UP000886722">
    <property type="component" value="Unassembled WGS sequence"/>
</dbReference>
<reference evidence="1" key="2">
    <citation type="journal article" date="2021" name="PeerJ">
        <title>Extensive microbial diversity within the chicken gut microbiome revealed by metagenomics and culture.</title>
        <authorList>
            <person name="Gilroy R."/>
            <person name="Ravi A."/>
            <person name="Getino M."/>
            <person name="Pursley I."/>
            <person name="Horton D.L."/>
            <person name="Alikhan N.F."/>
            <person name="Baker D."/>
            <person name="Gharbi K."/>
            <person name="Hall N."/>
            <person name="Watson M."/>
            <person name="Adriaenssens E.M."/>
            <person name="Foster-Nyarko E."/>
            <person name="Jarju S."/>
            <person name="Secka A."/>
            <person name="Antonio M."/>
            <person name="Oren A."/>
            <person name="Chaudhuri R.R."/>
            <person name="La Ragione R."/>
            <person name="Hildebrand F."/>
            <person name="Pallen M.J."/>
        </authorList>
    </citation>
    <scope>NUCLEOTIDE SEQUENCE</scope>
    <source>
        <strain evidence="1">21143</strain>
    </source>
</reference>
<accession>A0A9D1KEL0</accession>
<name>A0A9D1KEL0_9BACT</name>
<dbReference type="AlphaFoldDB" id="A0A9D1KEL0"/>
<reference evidence="1" key="1">
    <citation type="submission" date="2020-10" db="EMBL/GenBank/DDBJ databases">
        <authorList>
            <person name="Gilroy R."/>
        </authorList>
    </citation>
    <scope>NUCLEOTIDE SEQUENCE</scope>
    <source>
        <strain evidence="1">21143</strain>
    </source>
</reference>
<evidence type="ECO:0000313" key="1">
    <source>
        <dbReference type="EMBL" id="HIT39552.1"/>
    </source>
</evidence>
<evidence type="ECO:0000313" key="2">
    <source>
        <dbReference type="Proteomes" id="UP000886722"/>
    </source>
</evidence>
<proteinExistence type="predicted"/>
<dbReference type="EMBL" id="DVKT01000045">
    <property type="protein sequence ID" value="HIT39552.1"/>
    <property type="molecule type" value="Genomic_DNA"/>
</dbReference>
<comment type="caution">
    <text evidence="1">The sequence shown here is derived from an EMBL/GenBank/DDBJ whole genome shotgun (WGS) entry which is preliminary data.</text>
</comment>
<gene>
    <name evidence="1" type="ORF">IAD06_05895</name>
</gene>
<organism evidence="1 2">
    <name type="scientific">Candidatus Caccoplasma intestinavium</name>
    <dbReference type="NCBI Taxonomy" id="2840716"/>
    <lineage>
        <taxon>Bacteria</taxon>
        <taxon>Pseudomonadati</taxon>
        <taxon>Bacteroidota</taxon>
        <taxon>Bacteroidia</taxon>
        <taxon>Bacteroidales</taxon>
        <taxon>Bacteroidaceae</taxon>
        <taxon>Bacteroidaceae incertae sedis</taxon>
        <taxon>Candidatus Caccoplasma</taxon>
    </lineage>
</organism>
<protein>
    <submittedName>
        <fullName evidence="1">Uncharacterized protein</fullName>
    </submittedName>
</protein>
<sequence length="163" mass="18143">MGQFKDLLLSIQERLATVPELKYIDKDWGQLRYEQPAVKYPCALIDLEQAGFSETGKGGQLADVSVTITIADQRLTPTSLYAPRKEDGYAAIELMESVHDALQLYYEKGFAPLVRTNWRKLHVSNTFEVYALSYATQFTAGHAGEGTAVHPEGIKITLYPGSK</sequence>